<name>A0ABV1K5L2_9PSEU</name>
<proteinExistence type="predicted"/>
<dbReference type="SUPFAM" id="SSF51621">
    <property type="entry name" value="Phosphoenolpyruvate/pyruvate domain"/>
    <property type="match status" value="1"/>
</dbReference>
<organism evidence="5 6">
    <name type="scientific">Pseudonocardia nematodicida</name>
    <dbReference type="NCBI Taxonomy" id="1206997"/>
    <lineage>
        <taxon>Bacteria</taxon>
        <taxon>Bacillati</taxon>
        <taxon>Actinomycetota</taxon>
        <taxon>Actinomycetes</taxon>
        <taxon>Pseudonocardiales</taxon>
        <taxon>Pseudonocardiaceae</taxon>
        <taxon>Pseudonocardia</taxon>
    </lineage>
</organism>
<dbReference type="Proteomes" id="UP001494902">
    <property type="component" value="Unassembled WGS sequence"/>
</dbReference>
<accession>A0ABV1K5L2</accession>
<comment type="cofactor">
    <cofactor evidence="1">
        <name>Mg(2+)</name>
        <dbReference type="ChEBI" id="CHEBI:18420"/>
    </cofactor>
</comment>
<gene>
    <name evidence="5" type="ORF">WIS52_04620</name>
</gene>
<keyword evidence="3" id="KW-0460">Magnesium</keyword>
<evidence type="ECO:0000313" key="5">
    <source>
        <dbReference type="EMBL" id="MEQ3549745.1"/>
    </source>
</evidence>
<comment type="caution">
    <text evidence="5">The sequence shown here is derived from an EMBL/GenBank/DDBJ whole genome shotgun (WGS) entry which is preliminary data.</text>
</comment>
<dbReference type="InterPro" id="IPR011206">
    <property type="entry name" value="Citrate_lyase_beta/mcl1/mcl2"/>
</dbReference>
<dbReference type="EMBL" id="JBEDNQ010000002">
    <property type="protein sequence ID" value="MEQ3549745.1"/>
    <property type="molecule type" value="Genomic_DNA"/>
</dbReference>
<keyword evidence="5" id="KW-0456">Lyase</keyword>
<dbReference type="PIRSF" id="PIRSF015582">
    <property type="entry name" value="Cit_lyase_B"/>
    <property type="match status" value="1"/>
</dbReference>
<dbReference type="Pfam" id="PF03328">
    <property type="entry name" value="HpcH_HpaI"/>
    <property type="match status" value="1"/>
</dbReference>
<reference evidence="5 6" key="1">
    <citation type="submission" date="2024-03" db="EMBL/GenBank/DDBJ databases">
        <title>Draft genome sequence of Pseudonocardia nematodicida JCM 31783.</title>
        <authorList>
            <person name="Butdee W."/>
            <person name="Duangmal K."/>
        </authorList>
    </citation>
    <scope>NUCLEOTIDE SEQUENCE [LARGE SCALE GENOMIC DNA]</scope>
    <source>
        <strain evidence="5 6">JCM 31783</strain>
    </source>
</reference>
<evidence type="ECO:0000259" key="4">
    <source>
        <dbReference type="Pfam" id="PF03328"/>
    </source>
</evidence>
<evidence type="ECO:0000256" key="1">
    <source>
        <dbReference type="ARBA" id="ARBA00001946"/>
    </source>
</evidence>
<dbReference type="Gene3D" id="3.20.20.60">
    <property type="entry name" value="Phosphoenolpyruvate-binding domains"/>
    <property type="match status" value="1"/>
</dbReference>
<dbReference type="PANTHER" id="PTHR32308">
    <property type="entry name" value="LYASE BETA SUBUNIT, PUTATIVE (AFU_ORTHOLOGUE AFUA_4G13030)-RELATED"/>
    <property type="match status" value="1"/>
</dbReference>
<evidence type="ECO:0000313" key="6">
    <source>
        <dbReference type="Proteomes" id="UP001494902"/>
    </source>
</evidence>
<evidence type="ECO:0000256" key="3">
    <source>
        <dbReference type="ARBA" id="ARBA00022842"/>
    </source>
</evidence>
<evidence type="ECO:0000256" key="2">
    <source>
        <dbReference type="ARBA" id="ARBA00022723"/>
    </source>
</evidence>
<keyword evidence="2" id="KW-0479">Metal-binding</keyword>
<dbReference type="PANTHER" id="PTHR32308:SF10">
    <property type="entry name" value="CITRATE LYASE SUBUNIT BETA"/>
    <property type="match status" value="1"/>
</dbReference>
<dbReference type="InterPro" id="IPR005000">
    <property type="entry name" value="Aldolase/citrate-lyase_domain"/>
</dbReference>
<protein>
    <submittedName>
        <fullName evidence="5">CoA ester lyase</fullName>
    </submittedName>
</protein>
<dbReference type="InterPro" id="IPR040442">
    <property type="entry name" value="Pyrv_kinase-like_dom_sf"/>
</dbReference>
<dbReference type="InterPro" id="IPR015813">
    <property type="entry name" value="Pyrv/PenolPyrv_kinase-like_dom"/>
</dbReference>
<feature type="domain" description="HpcH/HpaI aldolase/citrate lyase" evidence="4">
    <location>
        <begin position="17"/>
        <end position="220"/>
    </location>
</feature>
<dbReference type="RefSeq" id="WP_349296842.1">
    <property type="nucleotide sequence ID" value="NZ_JBEDNQ010000002.1"/>
</dbReference>
<sequence>MNRTGDDTAGPPAGPAVLFCPADRPDRFAKAFEVADAVILDLEDAVRPDRKQVAREALRAGFGTLPAERAVVRVNAPHTAEGRADLELVRSVGVRFVMLPKAEYPADVEQFDPASVIALCETARGVENAPAIAAAGGCVALMWGGEDLTADIGGRSSRDATGRYLPHVSYARARILVAAAAARVVAWDGVYLDIPDRAGLEAECDDAVAMGFAAKVAIHPSHTPVIRRAYRPTDDELARAEELLGAVGASTSGVVTVGGRMVDGPLVAMARAVVAARRSAIPGADHETKERI</sequence>
<dbReference type="GO" id="GO:0016829">
    <property type="term" value="F:lyase activity"/>
    <property type="evidence" value="ECO:0007669"/>
    <property type="project" value="UniProtKB-KW"/>
</dbReference>
<keyword evidence="6" id="KW-1185">Reference proteome</keyword>